<name>A0A0F9MEN9_9ZZZZ</name>
<proteinExistence type="predicted"/>
<feature type="domain" description="DUF6950" evidence="1">
    <location>
        <begin position="3"/>
        <end position="136"/>
    </location>
</feature>
<accession>A0A0F9MEN9</accession>
<gene>
    <name evidence="2" type="ORF">LCGC14_1083640</name>
</gene>
<dbReference type="InterPro" id="IPR053802">
    <property type="entry name" value="DUF6950"/>
</dbReference>
<organism evidence="2">
    <name type="scientific">marine sediment metagenome</name>
    <dbReference type="NCBI Taxonomy" id="412755"/>
    <lineage>
        <taxon>unclassified sequences</taxon>
        <taxon>metagenomes</taxon>
        <taxon>ecological metagenomes</taxon>
    </lineage>
</organism>
<dbReference type="AlphaFoldDB" id="A0A0F9MEN9"/>
<protein>
    <recommendedName>
        <fullName evidence="1">DUF6950 domain-containing protein</fullName>
    </recommendedName>
</protein>
<dbReference type="Pfam" id="PF22262">
    <property type="entry name" value="DUF6950"/>
    <property type="match status" value="1"/>
</dbReference>
<dbReference type="EMBL" id="LAZR01004760">
    <property type="protein sequence ID" value="KKN05810.1"/>
    <property type="molecule type" value="Genomic_DNA"/>
</dbReference>
<evidence type="ECO:0000313" key="2">
    <source>
        <dbReference type="EMBL" id="KKN05810.1"/>
    </source>
</evidence>
<reference evidence="2" key="1">
    <citation type="journal article" date="2015" name="Nature">
        <title>Complex archaea that bridge the gap between prokaryotes and eukaryotes.</title>
        <authorList>
            <person name="Spang A."/>
            <person name="Saw J.H."/>
            <person name="Jorgensen S.L."/>
            <person name="Zaremba-Niedzwiedzka K."/>
            <person name="Martijn J."/>
            <person name="Lind A.E."/>
            <person name="van Eijk R."/>
            <person name="Schleper C."/>
            <person name="Guy L."/>
            <person name="Ettema T.J."/>
        </authorList>
    </citation>
    <scope>NUCLEOTIDE SEQUENCE</scope>
</reference>
<evidence type="ECO:0000259" key="1">
    <source>
        <dbReference type="Pfam" id="PF22262"/>
    </source>
</evidence>
<comment type="caution">
    <text evidence="2">The sequence shown here is derived from an EMBL/GenBank/DDBJ whole genome shotgun (WGS) entry which is preliminary data.</text>
</comment>
<sequence length="137" mass="15993">MIRHDDWPTALSNKIEERRWQPFELGTNDCFLFMCDCWLAMTGVDLAQGRRGYRGVMGARRIRRGKSFRQNWYGIWAKFGLESRPMWSAGRGDIILFKNHKNRYTLGIMALDGKNVLCPGELMLLGVPRNINMEAWH</sequence>